<dbReference type="InterPro" id="IPR021109">
    <property type="entry name" value="Peptidase_aspartic_dom_sf"/>
</dbReference>
<sequence>MARYGSTQACRFVFYENFKGLSSLWCIDTIEQGSVTAWHSEEGTVSESFGFFLQHAINTSLHSHPLTRTIIHTVFYSQRHDHQKDSQSKRIYQKRILQRIRRAISSLTGEGFTVASSSVCALIGVSKLNSPSVVGGNEVTMAGSATVRFDIGANTFFQTTHFTKGQCTPEDGHNYDFIIGNDLLQRLPPFRLDYTNGCFEIGDERLPLGEREEQTVFPSRCAVHIFQDTVIPPMCEIFVKCVAPIVW</sequence>
<dbReference type="EMBL" id="PDUG01000001">
    <property type="protein sequence ID" value="PIC53243.1"/>
    <property type="molecule type" value="Genomic_DNA"/>
</dbReference>
<dbReference type="OrthoDB" id="5872988at2759"/>
<proteinExistence type="predicted"/>
<evidence type="ECO:0000313" key="2">
    <source>
        <dbReference type="Proteomes" id="UP000230233"/>
    </source>
</evidence>
<dbReference type="STRING" id="1611254.A0A2G5VN73"/>
<dbReference type="Proteomes" id="UP000230233">
    <property type="component" value="Chromosome I"/>
</dbReference>
<name>A0A2G5VN73_9PELO</name>
<comment type="caution">
    <text evidence="1">The sequence shown here is derived from an EMBL/GenBank/DDBJ whole genome shotgun (WGS) entry which is preliminary data.</text>
</comment>
<accession>A0A2G5VN73</accession>
<reference evidence="2" key="1">
    <citation type="submission" date="2017-10" db="EMBL/GenBank/DDBJ databases">
        <title>Rapid genome shrinkage in a self-fertile nematode reveals novel sperm competition proteins.</title>
        <authorList>
            <person name="Yin D."/>
            <person name="Schwarz E.M."/>
            <person name="Thomas C.G."/>
            <person name="Felde R.L."/>
            <person name="Korf I.F."/>
            <person name="Cutter A.D."/>
            <person name="Schartner C.M."/>
            <person name="Ralston E.J."/>
            <person name="Meyer B.J."/>
            <person name="Haag E.S."/>
        </authorList>
    </citation>
    <scope>NUCLEOTIDE SEQUENCE [LARGE SCALE GENOMIC DNA]</scope>
    <source>
        <strain evidence="2">JU1422</strain>
    </source>
</reference>
<evidence type="ECO:0000313" key="1">
    <source>
        <dbReference type="EMBL" id="PIC53243.1"/>
    </source>
</evidence>
<dbReference type="Gene3D" id="2.40.70.10">
    <property type="entry name" value="Acid Proteases"/>
    <property type="match status" value="1"/>
</dbReference>
<dbReference type="AlphaFoldDB" id="A0A2G5VN73"/>
<keyword evidence="2" id="KW-1185">Reference proteome</keyword>
<protein>
    <submittedName>
        <fullName evidence="1">Uncharacterized protein</fullName>
    </submittedName>
</protein>
<gene>
    <name evidence="1" type="primary">Cnig_chr_I.g3028</name>
    <name evidence="1" type="ORF">B9Z55_003028</name>
</gene>
<organism evidence="1 2">
    <name type="scientific">Caenorhabditis nigoni</name>
    <dbReference type="NCBI Taxonomy" id="1611254"/>
    <lineage>
        <taxon>Eukaryota</taxon>
        <taxon>Metazoa</taxon>
        <taxon>Ecdysozoa</taxon>
        <taxon>Nematoda</taxon>
        <taxon>Chromadorea</taxon>
        <taxon>Rhabditida</taxon>
        <taxon>Rhabditina</taxon>
        <taxon>Rhabditomorpha</taxon>
        <taxon>Rhabditoidea</taxon>
        <taxon>Rhabditidae</taxon>
        <taxon>Peloderinae</taxon>
        <taxon>Caenorhabditis</taxon>
    </lineage>
</organism>